<accession>A0A9P5KSK9</accession>
<reference evidence="1" key="2">
    <citation type="submission" date="2020-01" db="EMBL/GenBank/DDBJ databases">
        <authorList>
            <person name="Perkins V."/>
            <person name="Lessard M.-H."/>
            <person name="Dugat-Bony E."/>
            <person name="Frenette M."/>
            <person name="Labrie S."/>
        </authorList>
    </citation>
    <scope>NUCLEOTIDE SEQUENCE</scope>
    <source>
        <strain evidence="1">LMA-70</strain>
    </source>
</reference>
<reference evidence="1" key="1">
    <citation type="journal article" date="2020" name="Front. Microbiol.">
        <title>Phenotypic and Genetic Characterization of the Cheese Ripening Yeast Geotrichum candidum.</title>
        <authorList>
            <person name="Perkins V."/>
            <person name="Vignola S."/>
            <person name="Lessard M.H."/>
            <person name="Plante P.L."/>
            <person name="Corbeil J."/>
            <person name="Dugat-Bony E."/>
            <person name="Frenette M."/>
            <person name="Labrie S."/>
        </authorList>
    </citation>
    <scope>NUCLEOTIDE SEQUENCE</scope>
    <source>
        <strain evidence="1">LMA-70</strain>
    </source>
</reference>
<dbReference type="AlphaFoldDB" id="A0A9P5KSK9"/>
<evidence type="ECO:0000313" key="1">
    <source>
        <dbReference type="EMBL" id="KAF5096688.1"/>
    </source>
</evidence>
<name>A0A9P5KSK9_GEOCN</name>
<proteinExistence type="predicted"/>
<evidence type="ECO:0000313" key="2">
    <source>
        <dbReference type="Proteomes" id="UP000750522"/>
    </source>
</evidence>
<comment type="caution">
    <text evidence="1">The sequence shown here is derived from an EMBL/GenBank/DDBJ whole genome shotgun (WGS) entry which is preliminary data.</text>
</comment>
<protein>
    <submittedName>
        <fullName evidence="1">Uncharacterized protein</fullName>
    </submittedName>
</protein>
<sequence length="140" mass="15718">METLNKASAYLNKSMYNAGFYPKADYNAQLRCFAYLEKAIVAVDNQIKAAEEAEPSAKPASGEPADNIVGLYKNQRLILTSARDMMASFQGSLSVKKADRFWETWDGCKKIAFEMVEGLDQPEGSFAQRLNELEEGRYIK</sequence>
<organism evidence="1 2">
    <name type="scientific">Geotrichum candidum</name>
    <name type="common">Oospora lactis</name>
    <name type="synonym">Dipodascus geotrichum</name>
    <dbReference type="NCBI Taxonomy" id="1173061"/>
    <lineage>
        <taxon>Eukaryota</taxon>
        <taxon>Fungi</taxon>
        <taxon>Dikarya</taxon>
        <taxon>Ascomycota</taxon>
        <taxon>Saccharomycotina</taxon>
        <taxon>Dipodascomycetes</taxon>
        <taxon>Dipodascales</taxon>
        <taxon>Dipodascaceae</taxon>
        <taxon>Geotrichum</taxon>
    </lineage>
</organism>
<dbReference type="Proteomes" id="UP000750522">
    <property type="component" value="Unassembled WGS sequence"/>
</dbReference>
<gene>
    <name evidence="1" type="ORF">DV451_004134</name>
</gene>
<dbReference type="EMBL" id="QQZK01000110">
    <property type="protein sequence ID" value="KAF5096688.1"/>
    <property type="molecule type" value="Genomic_DNA"/>
</dbReference>